<dbReference type="AlphaFoldDB" id="A0A2P2GM22"/>
<reference evidence="2 3" key="1">
    <citation type="submission" date="2015-05" db="EMBL/GenBank/DDBJ databases">
        <title>Draft Genome assembly of Streptomyces showdoensis.</title>
        <authorList>
            <person name="Thapa K.K."/>
            <person name="Metsa-Ketela M."/>
        </authorList>
    </citation>
    <scope>NUCLEOTIDE SEQUENCE [LARGE SCALE GENOMIC DNA]</scope>
    <source>
        <strain evidence="2 3">ATCC 15227</strain>
    </source>
</reference>
<feature type="region of interest" description="Disordered" evidence="1">
    <location>
        <begin position="64"/>
        <end position="90"/>
    </location>
</feature>
<keyword evidence="3" id="KW-1185">Reference proteome</keyword>
<name>A0A2P2GM22_STREW</name>
<accession>A0A2P2GM22</accession>
<proteinExistence type="predicted"/>
<comment type="caution">
    <text evidence="2">The sequence shown here is derived from an EMBL/GenBank/DDBJ whole genome shotgun (WGS) entry which is preliminary data.</text>
</comment>
<organism evidence="2 3">
    <name type="scientific">Streptomyces showdoensis</name>
    <dbReference type="NCBI Taxonomy" id="68268"/>
    <lineage>
        <taxon>Bacteria</taxon>
        <taxon>Bacillati</taxon>
        <taxon>Actinomycetota</taxon>
        <taxon>Actinomycetes</taxon>
        <taxon>Kitasatosporales</taxon>
        <taxon>Streptomycetaceae</taxon>
        <taxon>Streptomyces</taxon>
    </lineage>
</organism>
<evidence type="ECO:0000313" key="3">
    <source>
        <dbReference type="Proteomes" id="UP000265325"/>
    </source>
</evidence>
<sequence>MDRGRGRVVGTLAARIGTRSTVASGRTLLGTSSARIALPPALMPYGGIVGQMVLMVPGIGQTAAPAAESTLSAPPLRRRTSGPGVNGATP</sequence>
<protein>
    <submittedName>
        <fullName evidence="2">Uncharacterized protein</fullName>
    </submittedName>
</protein>
<evidence type="ECO:0000256" key="1">
    <source>
        <dbReference type="SAM" id="MobiDB-lite"/>
    </source>
</evidence>
<dbReference type="EMBL" id="LAQS01000025">
    <property type="protein sequence ID" value="KKZ72557.1"/>
    <property type="molecule type" value="Genomic_DNA"/>
</dbReference>
<dbReference type="Proteomes" id="UP000265325">
    <property type="component" value="Unassembled WGS sequence"/>
</dbReference>
<evidence type="ECO:0000313" key="2">
    <source>
        <dbReference type="EMBL" id="KKZ72557.1"/>
    </source>
</evidence>
<gene>
    <name evidence="2" type="ORF">VO63_17595</name>
</gene>